<evidence type="ECO:0000256" key="2">
    <source>
        <dbReference type="SAM" id="Phobius"/>
    </source>
</evidence>
<evidence type="ECO:0000313" key="3">
    <source>
        <dbReference type="EMBL" id="QNR22602.1"/>
    </source>
</evidence>
<keyword evidence="2" id="KW-0472">Membrane</keyword>
<name>A0A7H0VA54_9FLAO</name>
<dbReference type="InterPro" id="IPR025738">
    <property type="entry name" value="BatD"/>
</dbReference>
<evidence type="ECO:0000256" key="1">
    <source>
        <dbReference type="SAM" id="Coils"/>
    </source>
</evidence>
<keyword evidence="4" id="KW-1185">Reference proteome</keyword>
<dbReference type="PANTHER" id="PTHR40940">
    <property type="entry name" value="PROTEIN BATD-RELATED"/>
    <property type="match status" value="1"/>
</dbReference>
<dbReference type="Proteomes" id="UP000516305">
    <property type="component" value="Chromosome"/>
</dbReference>
<dbReference type="EMBL" id="CP060139">
    <property type="protein sequence ID" value="QNR22602.1"/>
    <property type="molecule type" value="Genomic_DNA"/>
</dbReference>
<organism evidence="3 4">
    <name type="scientific">Croceimicrobium hydrocarbonivorans</name>
    <dbReference type="NCBI Taxonomy" id="2761580"/>
    <lineage>
        <taxon>Bacteria</taxon>
        <taxon>Pseudomonadati</taxon>
        <taxon>Bacteroidota</taxon>
        <taxon>Flavobacteriia</taxon>
        <taxon>Flavobacteriales</taxon>
        <taxon>Owenweeksiaceae</taxon>
        <taxon>Croceimicrobium</taxon>
    </lineage>
</organism>
<dbReference type="Pfam" id="PF13584">
    <property type="entry name" value="BatD"/>
    <property type="match status" value="2"/>
</dbReference>
<sequence>MKTWIYLIAFSLQLGWLPAQVSFRAEVDRTEVNQGQQFQVNFVINQEGRGFQAPSFEGFRVLGGPATSISSSIDNSGVRYSLTYTYYLRADQIGEHIIGPAKIQVKGKSYQTQNLKIKVVETKRTQSSTEPELAFIKPYANKTTVYVGEPLMVANRIYIRKQLQTGRFNFEETPKFEGFYKEKIQRNNLNEKLEYINNLAYVTANIDEEVIIPQKAGSFDLGSSTISLPVRVNTGKRDYFGFPLSTTKELSLQANYPKITVKPLPDKGRPQNFSGAVGDFSIKSQVSSTEINMDGSISYTIRIEGKGNIKFVELPEIEFPSAFEVFDPEIKESSSVNARGMSGYKEIEYLLVPRYGGSYKIEPIVFNYFDPKQERYVQLETEAFEVNIKGGKAAPNSSKSPLAGESTSDAVDFLNKDILFIKTKASNWHNPNEQFLGSGSFWGWLLSLVSLGLSLIAIWWRKKAEFTNRDSLRKQRAGKAALKKLRKAQEALKANDAELFYQELETAIIGFFSDKFDRGVSGLSKEYLQERLSKAQVLESDIKALLELLEKSEMARFTGLKLEAAAQDYDRAIEVLTEIEKQL</sequence>
<feature type="transmembrane region" description="Helical" evidence="2">
    <location>
        <begin position="441"/>
        <end position="460"/>
    </location>
</feature>
<dbReference type="KEGG" id="chyd:H4K34_09395"/>
<evidence type="ECO:0000313" key="4">
    <source>
        <dbReference type="Proteomes" id="UP000516305"/>
    </source>
</evidence>
<dbReference type="RefSeq" id="WP_210757168.1">
    <property type="nucleotide sequence ID" value="NZ_CP060139.1"/>
</dbReference>
<reference evidence="3 4" key="1">
    <citation type="submission" date="2020-08" db="EMBL/GenBank/DDBJ databases">
        <title>Croceimicrobium hydrocarbonivorans gen. nov., sp. nov., a novel marine bacterium isolated from a bacterial consortium that degrades polyethylene terephthalate.</title>
        <authorList>
            <person name="Liu R."/>
        </authorList>
    </citation>
    <scope>NUCLEOTIDE SEQUENCE [LARGE SCALE GENOMIC DNA]</scope>
    <source>
        <strain evidence="3 4">A20-9</strain>
    </source>
</reference>
<dbReference type="AlphaFoldDB" id="A0A7H0VA54"/>
<feature type="coiled-coil region" evidence="1">
    <location>
        <begin position="535"/>
        <end position="582"/>
    </location>
</feature>
<keyword evidence="2" id="KW-0812">Transmembrane</keyword>
<protein>
    <submittedName>
        <fullName evidence="3">Protein BatD</fullName>
    </submittedName>
</protein>
<dbReference type="PANTHER" id="PTHR40940:SF2">
    <property type="entry name" value="BATD"/>
    <property type="match status" value="1"/>
</dbReference>
<gene>
    <name evidence="3" type="ORF">H4K34_09395</name>
</gene>
<keyword evidence="1" id="KW-0175">Coiled coil</keyword>
<keyword evidence="2" id="KW-1133">Transmembrane helix</keyword>
<proteinExistence type="predicted"/>
<accession>A0A7H0VA54</accession>